<comment type="caution">
    <text evidence="1">The sequence shown here is derived from an EMBL/GenBank/DDBJ whole genome shotgun (WGS) entry which is preliminary data.</text>
</comment>
<dbReference type="Gene3D" id="1.25.40.10">
    <property type="entry name" value="Tetratricopeptide repeat domain"/>
    <property type="match status" value="1"/>
</dbReference>
<reference evidence="2" key="1">
    <citation type="journal article" date="2019" name="Int. J. Syst. Evol. Microbiol.">
        <title>The Global Catalogue of Microorganisms (GCM) 10K type strain sequencing project: providing services to taxonomists for standard genome sequencing and annotation.</title>
        <authorList>
            <consortium name="The Broad Institute Genomics Platform"/>
            <consortium name="The Broad Institute Genome Sequencing Center for Infectious Disease"/>
            <person name="Wu L."/>
            <person name="Ma J."/>
        </authorList>
    </citation>
    <scope>NUCLEOTIDE SEQUENCE [LARGE SCALE GENOMIC DNA]</scope>
    <source>
        <strain evidence="2">CCUG 54781</strain>
    </source>
</reference>
<dbReference type="InterPro" id="IPR011990">
    <property type="entry name" value="TPR-like_helical_dom_sf"/>
</dbReference>
<accession>A0ABW2M0R6</accession>
<dbReference type="Proteomes" id="UP001596550">
    <property type="component" value="Unassembled WGS sequence"/>
</dbReference>
<evidence type="ECO:0000313" key="2">
    <source>
        <dbReference type="Proteomes" id="UP001596550"/>
    </source>
</evidence>
<gene>
    <name evidence="1" type="ORF">ACFQO9_09825</name>
</gene>
<name>A0ABW2M0R6_9FLAO</name>
<dbReference type="EMBL" id="JBHTCR010000004">
    <property type="protein sequence ID" value="MFC7347012.1"/>
    <property type="molecule type" value="Genomic_DNA"/>
</dbReference>
<proteinExistence type="predicted"/>
<dbReference type="RefSeq" id="WP_378177637.1">
    <property type="nucleotide sequence ID" value="NZ_JBHTCR010000004.1"/>
</dbReference>
<sequence>MKKLLTILILIISIKGICQENYFSGKKNYCTPQNENSKKRFDAVIKALQFPNLYDKATRAMVDVAAKDSTYCDAFFMAGYLFRLQEKHKEALTYYYVADSLAQNKSLEFKQNLAIEFMLFGAVDKARNKYEEMTKYFPTNPEGFYGIGNTAIILGDYDLGLKNLKIAEGLYEREGEVKSDVKYMFGILYALKEDYRYSLPYLEEVYSAYKKDDGYLALYALSMIINAKENKDASLEKKARKIYEKIKNSSKIDKELSDKLKSNFQ</sequence>
<keyword evidence="2" id="KW-1185">Reference proteome</keyword>
<dbReference type="SUPFAM" id="SSF48452">
    <property type="entry name" value="TPR-like"/>
    <property type="match status" value="1"/>
</dbReference>
<protein>
    <submittedName>
        <fullName evidence="1">Tetratricopeptide repeat protein</fullName>
    </submittedName>
</protein>
<organism evidence="1 2">
    <name type="scientific">Chryseobacterium zhengzhouense</name>
    <dbReference type="NCBI Taxonomy" id="1636086"/>
    <lineage>
        <taxon>Bacteria</taxon>
        <taxon>Pseudomonadati</taxon>
        <taxon>Bacteroidota</taxon>
        <taxon>Flavobacteriia</taxon>
        <taxon>Flavobacteriales</taxon>
        <taxon>Weeksellaceae</taxon>
        <taxon>Chryseobacterium group</taxon>
        <taxon>Chryseobacterium</taxon>
    </lineage>
</organism>
<evidence type="ECO:0000313" key="1">
    <source>
        <dbReference type="EMBL" id="MFC7347012.1"/>
    </source>
</evidence>